<reference evidence="2" key="2">
    <citation type="submission" date="2019-01" db="UniProtKB">
        <authorList>
            <consortium name="EnsemblPlants"/>
        </authorList>
    </citation>
    <scope>IDENTIFICATION</scope>
    <source>
        <strain evidence="2">cv. Heinz 1706</strain>
    </source>
</reference>
<name>A0A3Q7FKL6_SOLLC</name>
<keyword evidence="3" id="KW-1185">Reference proteome</keyword>
<proteinExistence type="predicted"/>
<dbReference type="InParanoid" id="A0A3Q7FKL6"/>
<reference evidence="2" key="1">
    <citation type="journal article" date="2012" name="Nature">
        <title>The tomato genome sequence provides insights into fleshy fruit evolution.</title>
        <authorList>
            <consortium name="Tomato Genome Consortium"/>
        </authorList>
    </citation>
    <scope>NUCLEOTIDE SEQUENCE [LARGE SCALE GENOMIC DNA]</scope>
    <source>
        <strain evidence="2">cv. Heinz 1706</strain>
    </source>
</reference>
<accession>A0A3Q7FKL6</accession>
<evidence type="ECO:0000256" key="1">
    <source>
        <dbReference type="SAM" id="MobiDB-lite"/>
    </source>
</evidence>
<dbReference type="Proteomes" id="UP000004994">
    <property type="component" value="Chromosome 3"/>
</dbReference>
<dbReference type="AlphaFoldDB" id="A0A3Q7FKL6"/>
<organism evidence="2">
    <name type="scientific">Solanum lycopersicum</name>
    <name type="common">Tomato</name>
    <name type="synonym">Lycopersicon esculentum</name>
    <dbReference type="NCBI Taxonomy" id="4081"/>
    <lineage>
        <taxon>Eukaryota</taxon>
        <taxon>Viridiplantae</taxon>
        <taxon>Streptophyta</taxon>
        <taxon>Embryophyta</taxon>
        <taxon>Tracheophyta</taxon>
        <taxon>Spermatophyta</taxon>
        <taxon>Magnoliopsida</taxon>
        <taxon>eudicotyledons</taxon>
        <taxon>Gunneridae</taxon>
        <taxon>Pentapetalae</taxon>
        <taxon>asterids</taxon>
        <taxon>lamiids</taxon>
        <taxon>Solanales</taxon>
        <taxon>Solanaceae</taxon>
        <taxon>Solanoideae</taxon>
        <taxon>Solaneae</taxon>
        <taxon>Solanum</taxon>
        <taxon>Solanum subgen. Lycopersicon</taxon>
    </lineage>
</organism>
<protein>
    <submittedName>
        <fullName evidence="2">Uncharacterized protein</fullName>
    </submittedName>
</protein>
<feature type="region of interest" description="Disordered" evidence="1">
    <location>
        <begin position="1"/>
        <end position="71"/>
    </location>
</feature>
<feature type="compositionally biased region" description="Basic and acidic residues" evidence="1">
    <location>
        <begin position="22"/>
        <end position="62"/>
    </location>
</feature>
<dbReference type="EnsemblPlants" id="Solyc03g058917.1.1">
    <property type="protein sequence ID" value="Solyc03g058917.1.1"/>
    <property type="gene ID" value="Solyc03g058917.1"/>
</dbReference>
<evidence type="ECO:0000313" key="3">
    <source>
        <dbReference type="Proteomes" id="UP000004994"/>
    </source>
</evidence>
<evidence type="ECO:0000313" key="2">
    <source>
        <dbReference type="EnsemblPlants" id="Solyc03g058917.1.1"/>
    </source>
</evidence>
<sequence length="122" mass="14148">MRSDQLRNQRVQPQPDPIRLLPRPEERSSEKRQAQHEKSSSYHDMKPRRFVKDSGINPERRLSLSPFGMGQEPPKKFVQPFLLKILEIRTNSSKSQFAAHKKPTPNSLYVVVIAFVIDGIKE</sequence>
<dbReference type="Gramene" id="Solyc03g058917.1.1">
    <property type="protein sequence ID" value="Solyc03g058917.1.1"/>
    <property type="gene ID" value="Solyc03g058917.1"/>
</dbReference>